<evidence type="ECO:0000313" key="4">
    <source>
        <dbReference type="Proteomes" id="UP000605986"/>
    </source>
</evidence>
<feature type="region of interest" description="Disordered" evidence="1">
    <location>
        <begin position="57"/>
        <end position="83"/>
    </location>
</feature>
<feature type="region of interest" description="Disordered" evidence="1">
    <location>
        <begin position="1"/>
        <end position="36"/>
    </location>
</feature>
<dbReference type="EMBL" id="JAADJG010000407">
    <property type="protein sequence ID" value="KAF4447276.1"/>
    <property type="molecule type" value="Genomic_DNA"/>
</dbReference>
<keyword evidence="4" id="KW-1185">Reference proteome</keyword>
<organism evidence="3 4">
    <name type="scientific">Fusarium austroafricanum</name>
    <dbReference type="NCBI Taxonomy" id="2364996"/>
    <lineage>
        <taxon>Eukaryota</taxon>
        <taxon>Fungi</taxon>
        <taxon>Dikarya</taxon>
        <taxon>Ascomycota</taxon>
        <taxon>Pezizomycotina</taxon>
        <taxon>Sordariomycetes</taxon>
        <taxon>Hypocreomycetidae</taxon>
        <taxon>Hypocreales</taxon>
        <taxon>Nectriaceae</taxon>
        <taxon>Fusarium</taxon>
        <taxon>Fusarium concolor species complex</taxon>
    </lineage>
</organism>
<feature type="region of interest" description="Disordered" evidence="1">
    <location>
        <begin position="536"/>
        <end position="579"/>
    </location>
</feature>
<feature type="region of interest" description="Disordered" evidence="1">
    <location>
        <begin position="480"/>
        <end position="499"/>
    </location>
</feature>
<comment type="caution">
    <text evidence="3">The sequence shown here is derived from an EMBL/GenBank/DDBJ whole genome shotgun (WGS) entry which is preliminary data.</text>
</comment>
<protein>
    <submittedName>
        <fullName evidence="3">Uncharacterized protein</fullName>
    </submittedName>
</protein>
<sequence>MAPLPVEIEAPGQGLGPAKPPPSPLPTTTPDDSKILPRAYIPETYQDVLDLFEVPEAWNAGTSLTREPYEDTTRDDSKTQPRGFITDTIQHVEESVEQLEDLFYQPATSNKGMGLTRESYEDTTPIDPKDPDDPEIQPRDFISDALQPFEDGFEDFGDLFEQPATSNKGMGLTVESYEDMSLGNDKIDPDLTGTEATIDGMTYEDITPDDSEILPRSSRNDITYDIKPIIEAIVNFGDMFEQPATSNEGMGLTVESYEDASLGTDEINPDLIGIETTIDGMTYEDIQYDSRKIRPRSSNLTSNSTLTDAEIEAAVDAAAASPEGIITNLEGGVALTPDKSGDPAVTDEEIAAAVNADSPDAVIKKLEEDLGVSPDSSDAPGEDLDIVSVIPILPGDVPENATDPTTPSVEFDPAKEITEGARKVWDDFAHWLTKPGNICLIAAIAMTPLFMCIVFSGLKHMGRKLGWKWAKEMDVEDNVDPCDNNSSSPRDPIPLVAFTPGSSQANPVYLARRDYDAYWNDGHLYDGLTLPNDRRDSFYVDNNAPPSGPPSAHRAPPRTFASNTSPQLPPAYHEEKEEK</sequence>
<dbReference type="Proteomes" id="UP000605986">
    <property type="component" value="Unassembled WGS sequence"/>
</dbReference>
<dbReference type="AlphaFoldDB" id="A0A8H4KC31"/>
<keyword evidence="2" id="KW-0812">Transmembrane</keyword>
<keyword evidence="2" id="KW-1133">Transmembrane helix</keyword>
<feature type="compositionally biased region" description="Basic and acidic residues" evidence="1">
    <location>
        <begin position="67"/>
        <end position="79"/>
    </location>
</feature>
<gene>
    <name evidence="3" type="ORF">F53441_9163</name>
</gene>
<keyword evidence="2" id="KW-0472">Membrane</keyword>
<evidence type="ECO:0000256" key="1">
    <source>
        <dbReference type="SAM" id="MobiDB-lite"/>
    </source>
</evidence>
<accession>A0A8H4KC31</accession>
<name>A0A8H4KC31_9HYPO</name>
<feature type="region of interest" description="Disordered" evidence="1">
    <location>
        <begin position="107"/>
        <end position="134"/>
    </location>
</feature>
<feature type="compositionally biased region" description="Pro residues" evidence="1">
    <location>
        <begin position="18"/>
        <end position="27"/>
    </location>
</feature>
<evidence type="ECO:0000313" key="3">
    <source>
        <dbReference type="EMBL" id="KAF4447276.1"/>
    </source>
</evidence>
<feature type="transmembrane region" description="Helical" evidence="2">
    <location>
        <begin position="440"/>
        <end position="458"/>
    </location>
</feature>
<reference evidence="3" key="1">
    <citation type="submission" date="2020-01" db="EMBL/GenBank/DDBJ databases">
        <title>Identification and distribution of gene clusters putatively required for synthesis of sphingolipid metabolism inhibitors in phylogenetically diverse species of the filamentous fungus Fusarium.</title>
        <authorList>
            <person name="Kim H.-S."/>
            <person name="Busman M."/>
            <person name="Brown D.W."/>
            <person name="Divon H."/>
            <person name="Uhlig S."/>
            <person name="Proctor R.H."/>
        </authorList>
    </citation>
    <scope>NUCLEOTIDE SEQUENCE</scope>
    <source>
        <strain evidence="3">NRRL 53441</strain>
    </source>
</reference>
<proteinExistence type="predicted"/>
<evidence type="ECO:0000256" key="2">
    <source>
        <dbReference type="SAM" id="Phobius"/>
    </source>
</evidence>